<gene>
    <name evidence="9" type="ORF">Rcae01_01912</name>
</gene>
<dbReference type="RefSeq" id="WP_345683405.1">
    <property type="nucleotide sequence ID" value="NZ_BAABRO010000003.1"/>
</dbReference>
<evidence type="ECO:0000256" key="4">
    <source>
        <dbReference type="ARBA" id="ARBA00022679"/>
    </source>
</evidence>
<dbReference type="EMBL" id="BAABRO010000003">
    <property type="protein sequence ID" value="GAA5506459.1"/>
    <property type="molecule type" value="Genomic_DNA"/>
</dbReference>
<protein>
    <recommendedName>
        <fullName evidence="11">Glycosyltransferase RgtA/B/C/D-like domain-containing protein</fullName>
    </recommendedName>
</protein>
<feature type="transmembrane region" description="Helical" evidence="8">
    <location>
        <begin position="166"/>
        <end position="196"/>
    </location>
</feature>
<keyword evidence="7 8" id="KW-0472">Membrane</keyword>
<sequence>MSDVCPKRSTLWVIAAVIFVIACGLRLPASEESFWVDELHTAWTVNDSFANVTTRSAFGHQQPFYFQWLWGWKQLVGSSEIAMRLSSVLAVAVACSCVFIAVAKFHRSLVGGIAAGLVLAVESNSIFFGTELRPYAAVIFASAIACGFASRLWSMSPADGRRSLQWVGLGVAIGVAGLCQITSLGVLGWLVVAVLVRWGCADWHATLRLSKWDLPFVAAFAVVALSLVASGGLEVWNERKMWASFASATSLKQVLHLWPWTYLVVVPFLVWTAGFLWQRFVRQQSSGGWQSREPVTLMFALVAIAVVSALCFWGVAYFEFAALWHRRYLVASLPLLAWFFGAAIAEASKAFSIERNTAVQSVTAGTLMVLLLGLLMQSQGTAARLSRGEWLVHRGENWRDAIAHVNNVASNGSVVFLDPGLIEQSMLREPHQRFEHGEYLRYVVDGPYAIRDDLAVEIVSNQPLHGILAIAPEVVLSRRPARKLQKQLGSAFQVHSFGGVSVATAKP</sequence>
<feature type="transmembrane region" description="Helical" evidence="8">
    <location>
        <begin position="216"/>
        <end position="236"/>
    </location>
</feature>
<proteinExistence type="predicted"/>
<evidence type="ECO:0000256" key="8">
    <source>
        <dbReference type="SAM" id="Phobius"/>
    </source>
</evidence>
<comment type="caution">
    <text evidence="9">The sequence shown here is derived from an EMBL/GenBank/DDBJ whole genome shotgun (WGS) entry which is preliminary data.</text>
</comment>
<feature type="transmembrane region" description="Helical" evidence="8">
    <location>
        <begin position="257"/>
        <end position="277"/>
    </location>
</feature>
<evidence type="ECO:0000256" key="1">
    <source>
        <dbReference type="ARBA" id="ARBA00004651"/>
    </source>
</evidence>
<evidence type="ECO:0000256" key="5">
    <source>
        <dbReference type="ARBA" id="ARBA00022692"/>
    </source>
</evidence>
<feature type="transmembrane region" description="Helical" evidence="8">
    <location>
        <begin position="328"/>
        <end position="345"/>
    </location>
</feature>
<accession>A0ABP9VMQ7</accession>
<evidence type="ECO:0000256" key="6">
    <source>
        <dbReference type="ARBA" id="ARBA00022989"/>
    </source>
</evidence>
<name>A0ABP9VMQ7_9BACT</name>
<keyword evidence="3" id="KW-0328">Glycosyltransferase</keyword>
<dbReference type="PROSITE" id="PS51257">
    <property type="entry name" value="PROKAR_LIPOPROTEIN"/>
    <property type="match status" value="1"/>
</dbReference>
<keyword evidence="2" id="KW-1003">Cell membrane</keyword>
<feature type="transmembrane region" description="Helical" evidence="8">
    <location>
        <begin position="109"/>
        <end position="129"/>
    </location>
</feature>
<dbReference type="Proteomes" id="UP001416858">
    <property type="component" value="Unassembled WGS sequence"/>
</dbReference>
<feature type="transmembrane region" description="Helical" evidence="8">
    <location>
        <begin position="135"/>
        <end position="154"/>
    </location>
</feature>
<feature type="transmembrane region" description="Helical" evidence="8">
    <location>
        <begin position="81"/>
        <end position="102"/>
    </location>
</feature>
<feature type="transmembrane region" description="Helical" evidence="8">
    <location>
        <begin position="357"/>
        <end position="376"/>
    </location>
</feature>
<reference evidence="9 10" key="1">
    <citation type="submission" date="2024-02" db="EMBL/GenBank/DDBJ databases">
        <title>Rhodopirellula caenicola NBRC 110016.</title>
        <authorList>
            <person name="Ichikawa N."/>
            <person name="Katano-Makiyama Y."/>
            <person name="Hidaka K."/>
        </authorList>
    </citation>
    <scope>NUCLEOTIDE SEQUENCE [LARGE SCALE GENOMIC DNA]</scope>
    <source>
        <strain evidence="9 10">NBRC 110016</strain>
    </source>
</reference>
<dbReference type="InterPro" id="IPR050297">
    <property type="entry name" value="LipidA_mod_glycosyltrf_83"/>
</dbReference>
<evidence type="ECO:0000256" key="7">
    <source>
        <dbReference type="ARBA" id="ARBA00023136"/>
    </source>
</evidence>
<evidence type="ECO:0000256" key="2">
    <source>
        <dbReference type="ARBA" id="ARBA00022475"/>
    </source>
</evidence>
<evidence type="ECO:0000313" key="10">
    <source>
        <dbReference type="Proteomes" id="UP001416858"/>
    </source>
</evidence>
<keyword evidence="10" id="KW-1185">Reference proteome</keyword>
<feature type="transmembrane region" description="Helical" evidence="8">
    <location>
        <begin position="12"/>
        <end position="29"/>
    </location>
</feature>
<evidence type="ECO:0000256" key="3">
    <source>
        <dbReference type="ARBA" id="ARBA00022676"/>
    </source>
</evidence>
<keyword evidence="5 8" id="KW-0812">Transmembrane</keyword>
<feature type="transmembrane region" description="Helical" evidence="8">
    <location>
        <begin position="297"/>
        <end position="316"/>
    </location>
</feature>
<evidence type="ECO:0000313" key="9">
    <source>
        <dbReference type="EMBL" id="GAA5506459.1"/>
    </source>
</evidence>
<keyword evidence="6 8" id="KW-1133">Transmembrane helix</keyword>
<dbReference type="PANTHER" id="PTHR33908:SF11">
    <property type="entry name" value="MEMBRANE PROTEIN"/>
    <property type="match status" value="1"/>
</dbReference>
<keyword evidence="4" id="KW-0808">Transferase</keyword>
<dbReference type="PANTHER" id="PTHR33908">
    <property type="entry name" value="MANNOSYLTRANSFERASE YKCB-RELATED"/>
    <property type="match status" value="1"/>
</dbReference>
<comment type="subcellular location">
    <subcellularLocation>
        <location evidence="1">Cell membrane</location>
        <topology evidence="1">Multi-pass membrane protein</topology>
    </subcellularLocation>
</comment>
<evidence type="ECO:0008006" key="11">
    <source>
        <dbReference type="Google" id="ProtNLM"/>
    </source>
</evidence>
<organism evidence="9 10">
    <name type="scientific">Novipirellula caenicola</name>
    <dbReference type="NCBI Taxonomy" id="1536901"/>
    <lineage>
        <taxon>Bacteria</taxon>
        <taxon>Pseudomonadati</taxon>
        <taxon>Planctomycetota</taxon>
        <taxon>Planctomycetia</taxon>
        <taxon>Pirellulales</taxon>
        <taxon>Pirellulaceae</taxon>
        <taxon>Novipirellula</taxon>
    </lineage>
</organism>